<reference evidence="1 2" key="1">
    <citation type="submission" date="2019-04" db="EMBL/GenBank/DDBJ databases">
        <title>Complete genome sequencing of Piscirickettsia salmonis strain Psal-009.</title>
        <authorList>
            <person name="Schober I."/>
            <person name="Bunk B."/>
            <person name="Sproer C."/>
            <person name="Carril G.P."/>
            <person name="Riedel T."/>
            <person name="Flores-Herrera P.A."/>
            <person name="Nourdin-Galindo G."/>
            <person name="Marshall S.H."/>
            <person name="Overmann J."/>
        </authorList>
    </citation>
    <scope>NUCLEOTIDE SEQUENCE [LARGE SCALE GENOMIC DNA]</scope>
    <source>
        <strain evidence="1 2">Psal-009</strain>
    </source>
</reference>
<gene>
    <name evidence="1" type="ORF">Psal009_02578</name>
</gene>
<proteinExistence type="predicted"/>
<dbReference type="AlphaFoldDB" id="A0A9Q6LM02"/>
<keyword evidence="2" id="KW-1185">Reference proteome</keyword>
<dbReference type="Proteomes" id="UP000422232">
    <property type="component" value="Chromosome"/>
</dbReference>
<name>A0A9Q6LM02_PISSA</name>
<evidence type="ECO:0000313" key="1">
    <source>
        <dbReference type="EMBL" id="QGO06663.1"/>
    </source>
</evidence>
<sequence>MGAKSNMLVKLLCLKKKEKIIIFLLSLLLLVAFSKNSFSDQLVKLSIPLQSQAKNKDNSENNAAAALSSTSAIKKAPDLPMIPSLSIDHHRAMAASCDVKNYNVWGKCKLWLKPHQYMRVRSYNFGVPYNVANIELQLASQGTDAVVFTRVVNSAELDAGQVVMLSALGRGGGVGRIFTSVSPIDMSQPVTIYLQNNGPSLVFIRVL</sequence>
<dbReference type="RefSeq" id="WP_230384599.1">
    <property type="nucleotide sequence ID" value="NZ_CP012413.1"/>
</dbReference>
<dbReference type="EMBL" id="CP038908">
    <property type="protein sequence ID" value="QGO06663.1"/>
    <property type="molecule type" value="Genomic_DNA"/>
</dbReference>
<protein>
    <submittedName>
        <fullName evidence="1">Uncharacterized protein</fullName>
    </submittedName>
</protein>
<accession>A0A9Q6LM02</accession>
<organism evidence="1 2">
    <name type="scientific">Piscirickettsia salmonis</name>
    <dbReference type="NCBI Taxonomy" id="1238"/>
    <lineage>
        <taxon>Bacteria</taxon>
        <taxon>Pseudomonadati</taxon>
        <taxon>Pseudomonadota</taxon>
        <taxon>Gammaproteobacteria</taxon>
        <taxon>Thiotrichales</taxon>
        <taxon>Piscirickettsiaceae</taxon>
        <taxon>Piscirickettsia</taxon>
    </lineage>
</organism>
<evidence type="ECO:0000313" key="2">
    <source>
        <dbReference type="Proteomes" id="UP000422232"/>
    </source>
</evidence>